<reference evidence="14 15" key="1">
    <citation type="submission" date="2013-05" db="EMBL/GenBank/DDBJ databases">
        <title>Draft genome of the parasitic nematode Anyclostoma ceylanicum.</title>
        <authorList>
            <person name="Mitreva M."/>
        </authorList>
    </citation>
    <scope>NUCLEOTIDE SEQUENCE [LARGE SCALE GENOMIC DNA]</scope>
</reference>
<proteinExistence type="inferred from homology"/>
<organism evidence="14 15">
    <name type="scientific">Ancylostoma ceylanicum</name>
    <dbReference type="NCBI Taxonomy" id="53326"/>
    <lineage>
        <taxon>Eukaryota</taxon>
        <taxon>Metazoa</taxon>
        <taxon>Ecdysozoa</taxon>
        <taxon>Nematoda</taxon>
        <taxon>Chromadorea</taxon>
        <taxon>Rhabditida</taxon>
        <taxon>Rhabditina</taxon>
        <taxon>Rhabditomorpha</taxon>
        <taxon>Strongyloidea</taxon>
        <taxon>Ancylostomatidae</taxon>
        <taxon>Ancylostomatinae</taxon>
        <taxon>Ancylostoma</taxon>
    </lineage>
</organism>
<evidence type="ECO:0000313" key="14">
    <source>
        <dbReference type="EMBL" id="EPB66712.1"/>
    </source>
</evidence>
<feature type="domain" description="Peptidase M14" evidence="13">
    <location>
        <begin position="138"/>
        <end position="448"/>
    </location>
</feature>
<evidence type="ECO:0000259" key="13">
    <source>
        <dbReference type="PROSITE" id="PS52035"/>
    </source>
</evidence>
<dbReference type="CDD" id="cd03860">
    <property type="entry name" value="M14_CP_A-B_like"/>
    <property type="match status" value="1"/>
</dbReference>
<evidence type="ECO:0000256" key="7">
    <source>
        <dbReference type="ARBA" id="ARBA00022801"/>
    </source>
</evidence>
<dbReference type="FunFam" id="3.40.630.10:FF:000056">
    <property type="entry name" value="Zinc carboxypeptidase"/>
    <property type="match status" value="1"/>
</dbReference>
<dbReference type="Gene3D" id="3.40.630.10">
    <property type="entry name" value="Zn peptidases"/>
    <property type="match status" value="1"/>
</dbReference>
<comment type="similarity">
    <text evidence="2 12">Belongs to the peptidase M14 family.</text>
</comment>
<dbReference type="SUPFAM" id="SSF54897">
    <property type="entry name" value="Protease propeptides/inhibitors"/>
    <property type="match status" value="1"/>
</dbReference>
<dbReference type="Pfam" id="PF02244">
    <property type="entry name" value="Propep_M14"/>
    <property type="match status" value="1"/>
</dbReference>
<comment type="cofactor">
    <cofactor evidence="1">
        <name>Zn(2+)</name>
        <dbReference type="ChEBI" id="CHEBI:29105"/>
    </cofactor>
</comment>
<keyword evidence="3 14" id="KW-0121">Carboxypeptidase</keyword>
<keyword evidence="9" id="KW-0482">Metalloprotease</keyword>
<dbReference type="InterPro" id="IPR000834">
    <property type="entry name" value="Peptidase_M14"/>
</dbReference>
<name>A0A0D6LGC3_9BILA</name>
<dbReference type="GO" id="GO:0006508">
    <property type="term" value="P:proteolysis"/>
    <property type="evidence" value="ECO:0007669"/>
    <property type="project" value="UniProtKB-KW"/>
</dbReference>
<keyword evidence="8" id="KW-0862">Zinc</keyword>
<dbReference type="EMBL" id="KE125955">
    <property type="protein sequence ID" value="EPB66712.1"/>
    <property type="molecule type" value="Genomic_DNA"/>
</dbReference>
<keyword evidence="4" id="KW-0645">Protease</keyword>
<dbReference type="PANTHER" id="PTHR11705">
    <property type="entry name" value="PROTEASE FAMILY M14 CARBOXYPEPTIDASE A,B"/>
    <property type="match status" value="1"/>
</dbReference>
<evidence type="ECO:0000256" key="10">
    <source>
        <dbReference type="ARBA" id="ARBA00023157"/>
    </source>
</evidence>
<keyword evidence="10" id="KW-1015">Disulfide bond</keyword>
<dbReference type="PRINTS" id="PR00765">
    <property type="entry name" value="CRBOXYPTASEA"/>
</dbReference>
<protein>
    <recommendedName>
        <fullName evidence="11">Zinc carboxypeptidase A 1</fullName>
    </recommendedName>
</protein>
<evidence type="ECO:0000256" key="6">
    <source>
        <dbReference type="ARBA" id="ARBA00022729"/>
    </source>
</evidence>
<evidence type="ECO:0000256" key="11">
    <source>
        <dbReference type="ARBA" id="ARBA00069039"/>
    </source>
</evidence>
<dbReference type="Pfam" id="PF00246">
    <property type="entry name" value="Peptidase_M14"/>
    <property type="match status" value="1"/>
</dbReference>
<evidence type="ECO:0000256" key="2">
    <source>
        <dbReference type="ARBA" id="ARBA00005988"/>
    </source>
</evidence>
<sequence>MQCVLFSIICCLQKIETRPFKVFRVVPTTEVQLKKMIAMFETAKGDDADFWHAPSVVNNTVDVMVSPSFTEKFSNFLKEHGYPYQIAIEDLKKNVCSSSMLIEKEGPIKMNVKGVPGRDMIRMHDDTGSFVSRLRMGEYYSYSTIVAWMKRIADRMPEIASVIDIGSSTEGRSIIGLRFGRDTPDKKIVVIDAGIHAREWAAVHTGMYFINTMVNGRETDPKVQSYLENLVIYIFPVLNPDGYEYTRNDRTNPRARMWRKSRSAKACAFDGISNACCQGVDLNRNFDFRFAEIGASRYPCSEIYHGATAFSEPESRAFSNFLLGLKGRLEGYITLHAYSQLWIYSYSHRKFTYAPDIDDTRRVAAKAVAELGKMYGTKYRHGTGPEIIYAFSGGSTDWAKEKLKVKYSYTIELRPAYEEWNGFVLDKNQLVPTAKETWAGVTVVLDEIVNQAKSSKCIVEDPRFRLPQMLYLSSAQ</sequence>
<dbReference type="SMART" id="SM00631">
    <property type="entry name" value="Zn_pept"/>
    <property type="match status" value="1"/>
</dbReference>
<evidence type="ECO:0000256" key="5">
    <source>
        <dbReference type="ARBA" id="ARBA00022723"/>
    </source>
</evidence>
<dbReference type="Gene3D" id="3.30.70.340">
    <property type="entry name" value="Metallocarboxypeptidase-like"/>
    <property type="match status" value="1"/>
</dbReference>
<keyword evidence="7" id="KW-0378">Hydrolase</keyword>
<evidence type="ECO:0000256" key="1">
    <source>
        <dbReference type="ARBA" id="ARBA00001947"/>
    </source>
</evidence>
<dbReference type="FunFam" id="3.30.70.340:FF:000002">
    <property type="entry name" value="Carboxypeptidase A"/>
    <property type="match status" value="1"/>
</dbReference>
<dbReference type="PROSITE" id="PS52035">
    <property type="entry name" value="PEPTIDASE_M14"/>
    <property type="match status" value="1"/>
</dbReference>
<accession>A0A0D6LGC3</accession>
<dbReference type="SUPFAM" id="SSF53187">
    <property type="entry name" value="Zn-dependent exopeptidases"/>
    <property type="match status" value="1"/>
</dbReference>
<dbReference type="MEROPS" id="M14.A23"/>
<keyword evidence="5" id="KW-0479">Metal-binding</keyword>
<evidence type="ECO:0000256" key="12">
    <source>
        <dbReference type="PROSITE-ProRule" id="PRU01379"/>
    </source>
</evidence>
<dbReference type="GO" id="GO:0004181">
    <property type="term" value="F:metallocarboxypeptidase activity"/>
    <property type="evidence" value="ECO:0007669"/>
    <property type="project" value="InterPro"/>
</dbReference>
<feature type="active site" description="Proton donor/acceptor" evidence="12">
    <location>
        <position position="412"/>
    </location>
</feature>
<dbReference type="GO" id="GO:0008270">
    <property type="term" value="F:zinc ion binding"/>
    <property type="evidence" value="ECO:0007669"/>
    <property type="project" value="InterPro"/>
</dbReference>
<dbReference type="PANTHER" id="PTHR11705:SF131">
    <property type="entry name" value="SHKT DOMAIN-CONTAINING PROTEIN"/>
    <property type="match status" value="1"/>
</dbReference>
<evidence type="ECO:0000256" key="4">
    <source>
        <dbReference type="ARBA" id="ARBA00022670"/>
    </source>
</evidence>
<keyword evidence="15" id="KW-1185">Reference proteome</keyword>
<evidence type="ECO:0000313" key="15">
    <source>
        <dbReference type="Proteomes" id="UP000054495"/>
    </source>
</evidence>
<dbReference type="GO" id="GO:0005615">
    <property type="term" value="C:extracellular space"/>
    <property type="evidence" value="ECO:0007669"/>
    <property type="project" value="TreeGrafter"/>
</dbReference>
<dbReference type="InterPro" id="IPR003146">
    <property type="entry name" value="M14A_act_pep"/>
</dbReference>
<dbReference type="AlphaFoldDB" id="A0A0D6LGC3"/>
<keyword evidence="6" id="KW-0732">Signal</keyword>
<dbReference type="Proteomes" id="UP000054495">
    <property type="component" value="Unassembled WGS sequence"/>
</dbReference>
<evidence type="ECO:0000256" key="8">
    <source>
        <dbReference type="ARBA" id="ARBA00022833"/>
    </source>
</evidence>
<gene>
    <name evidence="14" type="ORF">ANCCEY_14194</name>
</gene>
<evidence type="ECO:0000256" key="3">
    <source>
        <dbReference type="ARBA" id="ARBA00022645"/>
    </source>
</evidence>
<dbReference type="InterPro" id="IPR036990">
    <property type="entry name" value="M14A-like_propep"/>
</dbReference>
<evidence type="ECO:0000256" key="9">
    <source>
        <dbReference type="ARBA" id="ARBA00023049"/>
    </source>
</evidence>